<dbReference type="InterPro" id="IPR000531">
    <property type="entry name" value="Beta-barrel_TonB"/>
</dbReference>
<dbReference type="InterPro" id="IPR036942">
    <property type="entry name" value="Beta-barrel_TonB_sf"/>
</dbReference>
<dbReference type="Gene3D" id="2.170.130.10">
    <property type="entry name" value="TonB-dependent receptor, plug domain"/>
    <property type="match status" value="1"/>
</dbReference>
<evidence type="ECO:0008006" key="15">
    <source>
        <dbReference type="Google" id="ProtNLM"/>
    </source>
</evidence>
<dbReference type="InterPro" id="IPR010104">
    <property type="entry name" value="TonB_rcpt_bac"/>
</dbReference>
<evidence type="ECO:0000256" key="5">
    <source>
        <dbReference type="ARBA" id="ARBA00023077"/>
    </source>
</evidence>
<comment type="similarity">
    <text evidence="8 9">Belongs to the TonB-dependent receptor family.</text>
</comment>
<dbReference type="EMBL" id="CP006644">
    <property type="protein sequence ID" value="AHE51891.1"/>
    <property type="molecule type" value="Genomic_DNA"/>
</dbReference>
<dbReference type="PANTHER" id="PTHR40980:SF4">
    <property type="entry name" value="TONB-DEPENDENT RECEPTOR-LIKE BETA-BARREL DOMAIN-CONTAINING PROTEIN"/>
    <property type="match status" value="1"/>
</dbReference>
<dbReference type="eggNOG" id="COG1629">
    <property type="taxonomic scope" value="Bacteria"/>
</dbReference>
<dbReference type="SUPFAM" id="SSF56935">
    <property type="entry name" value="Porins"/>
    <property type="match status" value="1"/>
</dbReference>
<sequence length="848" mass="92817">MIGAVSILALAVPATVSAQAAEEQAPDETGAAAEDIVVTGYGAQNARAVAAKRNAEQIAEFLSGDDIGQQPDYNISDSFRRLPGVQTVFDEDEGRYVGIRGLNPNFTFGTLDGSAVATAERGNRQLNMEAIPTTAVKRLEVYKSRTPDIEGNAIGGTINLVTRSAFDSPGTYLVGSAFIGTGDSQDVPGENFGRNSDDGLNFRGDATLSTRFGPDRQFGILLTGSFSRKRRDQERFNPGGYALTGGVPVATSLLYQGYPNTVDRYGGTAKLEWQPDDTLHLSVGGTHFRQDDHEVRLSHQLTPGTNRTATGTNTARIGSAGGFVRFNDFPIEKPLTVVQGDLAWKPGEDHTIEARASWSKATFLEDSNQLQFNLPTSAANAYDYAIDKGIPTAELDDASTFLDPANYAFGSYNPYRDDSTDIIREGAVDYRFNADPGDMGWGIGVGGKYRENERDFDTQQQIYRLAAGRSLTLADVVLPTDYVPIFSNYPMLIIDYRKFDAFQSDNAGALVLDEAATALNARRNDYVVTEKVAAGYALARHAGDRHLVIFGLRYEHTDTSIDGYRVSGSTLTPLTRKGKYENFLPSVALNYDLTDALKLRMSYAKAIGRPNPSELGANETLNQTALTLSRGNPELKPRQADNYDLSLEYYFPGNGGALTFATFYKDIQDDIFSATVGQTVIDGAAYTVTQPQNLSGSRVFGVEVGAIRNRLDFLPGFLANFGVSGNVTWLDGRSELPGGVRFGRLIQQPKWQFNAALFYEQGPLKARASYARIGKLYTAISATDPRASRYDTGFDQLDLQARIGFDRFDVIAEARNVTNENRRNFDGFGTRDENYFGRQFWLGVAFRL</sequence>
<dbReference type="Pfam" id="PF07715">
    <property type="entry name" value="Plug"/>
    <property type="match status" value="1"/>
</dbReference>
<name>W0A4D0_9SPHN</name>
<dbReference type="PATRIC" id="fig|1123269.5.peg.123"/>
<evidence type="ECO:0000256" key="6">
    <source>
        <dbReference type="ARBA" id="ARBA00023136"/>
    </source>
</evidence>
<evidence type="ECO:0000313" key="14">
    <source>
        <dbReference type="Proteomes" id="UP000018851"/>
    </source>
</evidence>
<feature type="domain" description="TonB-dependent receptor plug" evidence="12">
    <location>
        <begin position="52"/>
        <end position="157"/>
    </location>
</feature>
<keyword evidence="6 8" id="KW-0472">Membrane</keyword>
<dbReference type="InterPro" id="IPR037066">
    <property type="entry name" value="Plug_dom_sf"/>
</dbReference>
<evidence type="ECO:0000256" key="9">
    <source>
        <dbReference type="RuleBase" id="RU003357"/>
    </source>
</evidence>
<evidence type="ECO:0000256" key="1">
    <source>
        <dbReference type="ARBA" id="ARBA00004571"/>
    </source>
</evidence>
<dbReference type="AlphaFoldDB" id="W0A4D0"/>
<accession>W0A4D0</accession>
<comment type="subcellular location">
    <subcellularLocation>
        <location evidence="1 8">Cell outer membrane</location>
        <topology evidence="1 8">Multi-pass membrane protein</topology>
    </subcellularLocation>
</comment>
<dbReference type="HOGENOM" id="CLU_006935_1_0_5"/>
<dbReference type="PROSITE" id="PS52016">
    <property type="entry name" value="TONB_DEPENDENT_REC_3"/>
    <property type="match status" value="1"/>
</dbReference>
<keyword evidence="3 8" id="KW-1134">Transmembrane beta strand</keyword>
<feature type="signal peptide" evidence="10">
    <location>
        <begin position="1"/>
        <end position="20"/>
    </location>
</feature>
<evidence type="ECO:0000313" key="13">
    <source>
        <dbReference type="EMBL" id="AHE51891.1"/>
    </source>
</evidence>
<dbReference type="Pfam" id="PF00593">
    <property type="entry name" value="TonB_dep_Rec_b-barrel"/>
    <property type="match status" value="1"/>
</dbReference>
<reference evidence="13 14" key="1">
    <citation type="submission" date="2013-07" db="EMBL/GenBank/DDBJ databases">
        <title>Completed genome of Sphingomonas sanxanigenens NX02.</title>
        <authorList>
            <person name="Ma T."/>
            <person name="Huang H."/>
            <person name="Wu M."/>
            <person name="Li X."/>
            <person name="Li G."/>
        </authorList>
    </citation>
    <scope>NUCLEOTIDE SEQUENCE [LARGE SCALE GENOMIC DNA]</scope>
    <source>
        <strain evidence="13 14">NX02</strain>
    </source>
</reference>
<evidence type="ECO:0000256" key="10">
    <source>
        <dbReference type="SAM" id="SignalP"/>
    </source>
</evidence>
<evidence type="ECO:0000259" key="12">
    <source>
        <dbReference type="Pfam" id="PF07715"/>
    </source>
</evidence>
<feature type="chain" id="PRO_5004785036" description="TonB-denpendent receptor" evidence="10">
    <location>
        <begin position="21"/>
        <end position="848"/>
    </location>
</feature>
<keyword evidence="4 8" id="KW-0812">Transmembrane</keyword>
<keyword evidence="5 9" id="KW-0798">TonB box</keyword>
<keyword evidence="14" id="KW-1185">Reference proteome</keyword>
<dbReference type="InterPro" id="IPR039426">
    <property type="entry name" value="TonB-dep_rcpt-like"/>
</dbReference>
<evidence type="ECO:0000256" key="4">
    <source>
        <dbReference type="ARBA" id="ARBA00022692"/>
    </source>
</evidence>
<evidence type="ECO:0000256" key="2">
    <source>
        <dbReference type="ARBA" id="ARBA00022448"/>
    </source>
</evidence>
<dbReference type="InterPro" id="IPR012910">
    <property type="entry name" value="Plug_dom"/>
</dbReference>
<evidence type="ECO:0000259" key="11">
    <source>
        <dbReference type="Pfam" id="PF00593"/>
    </source>
</evidence>
<dbReference type="NCBIfam" id="TIGR01782">
    <property type="entry name" value="TonB-Xanth-Caul"/>
    <property type="match status" value="1"/>
</dbReference>
<dbReference type="eggNOG" id="COG4771">
    <property type="taxonomic scope" value="Bacteria"/>
</dbReference>
<keyword evidence="2 8" id="KW-0813">Transport</keyword>
<dbReference type="PANTHER" id="PTHR40980">
    <property type="entry name" value="PLUG DOMAIN-CONTAINING PROTEIN"/>
    <property type="match status" value="1"/>
</dbReference>
<dbReference type="GO" id="GO:0009279">
    <property type="term" value="C:cell outer membrane"/>
    <property type="evidence" value="ECO:0007669"/>
    <property type="project" value="UniProtKB-SubCell"/>
</dbReference>
<proteinExistence type="inferred from homology"/>
<dbReference type="Proteomes" id="UP000018851">
    <property type="component" value="Chromosome"/>
</dbReference>
<keyword evidence="10" id="KW-0732">Signal</keyword>
<evidence type="ECO:0000256" key="3">
    <source>
        <dbReference type="ARBA" id="ARBA00022452"/>
    </source>
</evidence>
<dbReference type="KEGG" id="ssan:NX02_00620"/>
<evidence type="ECO:0000256" key="7">
    <source>
        <dbReference type="ARBA" id="ARBA00023237"/>
    </source>
</evidence>
<feature type="domain" description="TonB-dependent receptor-like beta-barrel" evidence="11">
    <location>
        <begin position="386"/>
        <end position="816"/>
    </location>
</feature>
<dbReference type="STRING" id="1123269.NX02_00620"/>
<keyword evidence="7 8" id="KW-0998">Cell outer membrane</keyword>
<protein>
    <recommendedName>
        <fullName evidence="15">TonB-denpendent receptor</fullName>
    </recommendedName>
</protein>
<gene>
    <name evidence="13" type="ORF">NX02_00620</name>
</gene>
<dbReference type="CDD" id="cd01347">
    <property type="entry name" value="ligand_gated_channel"/>
    <property type="match status" value="1"/>
</dbReference>
<evidence type="ECO:0000256" key="8">
    <source>
        <dbReference type="PROSITE-ProRule" id="PRU01360"/>
    </source>
</evidence>
<dbReference type="Gene3D" id="2.40.170.20">
    <property type="entry name" value="TonB-dependent receptor, beta-barrel domain"/>
    <property type="match status" value="1"/>
</dbReference>
<organism evidence="13 14">
    <name type="scientific">Sphingomonas sanxanigenens DSM 19645 = NX02</name>
    <dbReference type="NCBI Taxonomy" id="1123269"/>
    <lineage>
        <taxon>Bacteria</taxon>
        <taxon>Pseudomonadati</taxon>
        <taxon>Pseudomonadota</taxon>
        <taxon>Alphaproteobacteria</taxon>
        <taxon>Sphingomonadales</taxon>
        <taxon>Sphingomonadaceae</taxon>
        <taxon>Sphingomonas</taxon>
    </lineage>
</organism>